<gene>
    <name evidence="1" type="ORF">SLS55_010574</name>
</gene>
<dbReference type="RefSeq" id="XP_066627767.1">
    <property type="nucleotide sequence ID" value="XM_066781955.1"/>
</dbReference>
<accession>A0ABR3BXL7</accession>
<organism evidence="1 2">
    <name type="scientific">Diplodia seriata</name>
    <dbReference type="NCBI Taxonomy" id="420778"/>
    <lineage>
        <taxon>Eukaryota</taxon>
        <taxon>Fungi</taxon>
        <taxon>Dikarya</taxon>
        <taxon>Ascomycota</taxon>
        <taxon>Pezizomycotina</taxon>
        <taxon>Dothideomycetes</taxon>
        <taxon>Dothideomycetes incertae sedis</taxon>
        <taxon>Botryosphaeriales</taxon>
        <taxon>Botryosphaeriaceae</taxon>
        <taxon>Diplodia</taxon>
    </lineage>
</organism>
<sequence>MSLPKIPDKITTVMAELDREISPSLRKDLRRCFKTASAHTDEMMRHWMGHYSFFDESVMDFAADPGHRAYWDVPTQRDFIVDRLRYLMEVLRNAPGDTSRDGLTFDWRKAFLIKYEGDYAAYSAPREPEIAASEDADALSKELDRRRRKLRPSRLVGAFSRQLRKEESKRLARNRWEMARLDWLVTRYRTTGEPARRPQQLDLTARQTSIHPVVVLTELSRFVDRYSLWHAENLDEEVWPEDAALGPDQVEVWKAFRRQLMIIEDALCWKAQACVAAARRD</sequence>
<dbReference type="EMBL" id="JAJVCZ030000013">
    <property type="protein sequence ID" value="KAL0253123.1"/>
    <property type="molecule type" value="Genomic_DNA"/>
</dbReference>
<dbReference type="GeneID" id="92014659"/>
<protein>
    <submittedName>
        <fullName evidence="1">Uncharacterized protein</fullName>
    </submittedName>
</protein>
<name>A0ABR3BXL7_9PEZI</name>
<dbReference type="Proteomes" id="UP001430584">
    <property type="component" value="Unassembled WGS sequence"/>
</dbReference>
<evidence type="ECO:0000313" key="1">
    <source>
        <dbReference type="EMBL" id="KAL0253123.1"/>
    </source>
</evidence>
<proteinExistence type="predicted"/>
<evidence type="ECO:0000313" key="2">
    <source>
        <dbReference type="Proteomes" id="UP001430584"/>
    </source>
</evidence>
<comment type="caution">
    <text evidence="1">The sequence shown here is derived from an EMBL/GenBank/DDBJ whole genome shotgun (WGS) entry which is preliminary data.</text>
</comment>
<reference evidence="1 2" key="1">
    <citation type="submission" date="2024-02" db="EMBL/GenBank/DDBJ databases">
        <title>De novo assembly and annotation of 12 fungi associated with fruit tree decline syndrome in Ontario, Canada.</title>
        <authorList>
            <person name="Sulman M."/>
            <person name="Ellouze W."/>
            <person name="Ilyukhin E."/>
        </authorList>
    </citation>
    <scope>NUCLEOTIDE SEQUENCE [LARGE SCALE GENOMIC DNA]</scope>
    <source>
        <strain evidence="1 2">FDS-637</strain>
    </source>
</reference>
<keyword evidence="2" id="KW-1185">Reference proteome</keyword>